<dbReference type="AlphaFoldDB" id="A0A8H3ISB4"/>
<keyword evidence="3" id="KW-0472">Membrane</keyword>
<protein>
    <submittedName>
        <fullName evidence="4">Uncharacterized protein</fullName>
    </submittedName>
</protein>
<feature type="region of interest" description="Disordered" evidence="2">
    <location>
        <begin position="160"/>
        <end position="243"/>
    </location>
</feature>
<feature type="transmembrane region" description="Helical" evidence="3">
    <location>
        <begin position="266"/>
        <end position="290"/>
    </location>
</feature>
<evidence type="ECO:0000313" key="5">
    <source>
        <dbReference type="Proteomes" id="UP000664203"/>
    </source>
</evidence>
<evidence type="ECO:0000256" key="3">
    <source>
        <dbReference type="SAM" id="Phobius"/>
    </source>
</evidence>
<evidence type="ECO:0000256" key="2">
    <source>
        <dbReference type="SAM" id="MobiDB-lite"/>
    </source>
</evidence>
<gene>
    <name evidence="4" type="ORF">ALECFALPRED_005007</name>
</gene>
<reference evidence="4" key="1">
    <citation type="submission" date="2021-03" db="EMBL/GenBank/DDBJ databases">
        <authorList>
            <person name="Tagirdzhanova G."/>
        </authorList>
    </citation>
    <scope>NUCLEOTIDE SEQUENCE</scope>
</reference>
<keyword evidence="1" id="KW-0802">TPR repeat</keyword>
<dbReference type="PROSITE" id="PS50005">
    <property type="entry name" value="TPR"/>
    <property type="match status" value="1"/>
</dbReference>
<dbReference type="EMBL" id="CAJPDR010000307">
    <property type="protein sequence ID" value="CAF9931435.1"/>
    <property type="molecule type" value="Genomic_DNA"/>
</dbReference>
<feature type="repeat" description="TPR" evidence="1">
    <location>
        <begin position="130"/>
        <end position="163"/>
    </location>
</feature>
<evidence type="ECO:0000256" key="1">
    <source>
        <dbReference type="PROSITE-ProRule" id="PRU00339"/>
    </source>
</evidence>
<evidence type="ECO:0000313" key="4">
    <source>
        <dbReference type="EMBL" id="CAF9931435.1"/>
    </source>
</evidence>
<comment type="caution">
    <text evidence="4">The sequence shown here is derived from an EMBL/GenBank/DDBJ whole genome shotgun (WGS) entry which is preliminary data.</text>
</comment>
<keyword evidence="3" id="KW-1133">Transmembrane helix</keyword>
<proteinExistence type="predicted"/>
<keyword evidence="3" id="KW-0812">Transmembrane</keyword>
<dbReference type="InterPro" id="IPR019734">
    <property type="entry name" value="TPR_rpt"/>
</dbReference>
<name>A0A8H3ISB4_9LECA</name>
<accession>A0A8H3ISB4</accession>
<keyword evidence="5" id="KW-1185">Reference proteome</keyword>
<dbReference type="Proteomes" id="UP000664203">
    <property type="component" value="Unassembled WGS sequence"/>
</dbReference>
<sequence length="317" mass="36161">MSDAIIDDSVSLNTKTLDPKLLANMCLLHDGTSLSTQQQQQLEKVSLSLKTERGLSDKQKQFLDNVLSSKGRKLFFSEPERFLIDQYHLNIARRLQDSLDLKEPDRVSDISSTLAVQSTLRNRRQQTNPVDLYVSRGTALSSTSDTQEAIDILHEVLQDGPHSTRSQAAHLAQTPDPDHYPPPLPLSKSDTHTPAQQLQPRESAPDSRTHTLTQQRKPRETGPDSRMHTPAQQLQPRENGPNPRIMDWVNIQLEDVGSMMGQFSSWLWWIFKWPILTMLMVLLSLQLIALEYTVLSQTYLNHFCTKNLPFIRDWICS</sequence>
<organism evidence="4 5">
    <name type="scientific">Alectoria fallacina</name>
    <dbReference type="NCBI Taxonomy" id="1903189"/>
    <lineage>
        <taxon>Eukaryota</taxon>
        <taxon>Fungi</taxon>
        <taxon>Dikarya</taxon>
        <taxon>Ascomycota</taxon>
        <taxon>Pezizomycotina</taxon>
        <taxon>Lecanoromycetes</taxon>
        <taxon>OSLEUM clade</taxon>
        <taxon>Lecanoromycetidae</taxon>
        <taxon>Lecanorales</taxon>
        <taxon>Lecanorineae</taxon>
        <taxon>Parmeliaceae</taxon>
        <taxon>Alectoria</taxon>
    </lineage>
</organism>
<feature type="compositionally biased region" description="Basic and acidic residues" evidence="2">
    <location>
        <begin position="217"/>
        <end position="227"/>
    </location>
</feature>